<sequence>TKDSVMTDGQELVIGNTSVTTVATPSHTPGCYSFIFPMYKAGKRHNASFYCEDGIPSSAYYKTSQVLSFQMFANASHHADVGVFLINY</sequence>
<dbReference type="AlphaFoldDB" id="M2T5W1"/>
<dbReference type="GeneID" id="19141307"/>
<evidence type="ECO:0000313" key="2">
    <source>
        <dbReference type="Proteomes" id="UP000016934"/>
    </source>
</evidence>
<keyword evidence="2" id="KW-1185">Reference proteome</keyword>
<dbReference type="Gene3D" id="3.60.15.10">
    <property type="entry name" value="Ribonuclease Z/Hydroxyacylglutathione hydrolase-like"/>
    <property type="match status" value="1"/>
</dbReference>
<dbReference type="RefSeq" id="XP_007700324.1">
    <property type="nucleotide sequence ID" value="XM_007702134.1"/>
</dbReference>
<accession>M2T5W1</accession>
<gene>
    <name evidence="1" type="ORF">COCSADRAFT_89638</name>
</gene>
<protein>
    <submittedName>
        <fullName evidence="1">Uncharacterized protein</fullName>
    </submittedName>
</protein>
<proteinExistence type="predicted"/>
<organism evidence="1 2">
    <name type="scientific">Cochliobolus sativus (strain ND90Pr / ATCC 201652)</name>
    <name type="common">Common root rot and spot blotch fungus</name>
    <name type="synonym">Bipolaris sorokiniana</name>
    <dbReference type="NCBI Taxonomy" id="665912"/>
    <lineage>
        <taxon>Eukaryota</taxon>
        <taxon>Fungi</taxon>
        <taxon>Dikarya</taxon>
        <taxon>Ascomycota</taxon>
        <taxon>Pezizomycotina</taxon>
        <taxon>Dothideomycetes</taxon>
        <taxon>Pleosporomycetidae</taxon>
        <taxon>Pleosporales</taxon>
        <taxon>Pleosporineae</taxon>
        <taxon>Pleosporaceae</taxon>
        <taxon>Bipolaris</taxon>
    </lineage>
</organism>
<feature type="non-terminal residue" evidence="1">
    <location>
        <position position="1"/>
    </location>
</feature>
<dbReference type="STRING" id="665912.M2T5W1"/>
<name>M2T5W1_COCSN</name>
<reference evidence="2" key="2">
    <citation type="journal article" date="2013" name="PLoS Genet.">
        <title>Comparative genome structure, secondary metabolite, and effector coding capacity across Cochliobolus pathogens.</title>
        <authorList>
            <person name="Condon B.J."/>
            <person name="Leng Y."/>
            <person name="Wu D."/>
            <person name="Bushley K.E."/>
            <person name="Ohm R.A."/>
            <person name="Otillar R."/>
            <person name="Martin J."/>
            <person name="Schackwitz W."/>
            <person name="Grimwood J."/>
            <person name="MohdZainudin N."/>
            <person name="Xue C."/>
            <person name="Wang R."/>
            <person name="Manning V.A."/>
            <person name="Dhillon B."/>
            <person name="Tu Z.J."/>
            <person name="Steffenson B.J."/>
            <person name="Salamov A."/>
            <person name="Sun H."/>
            <person name="Lowry S."/>
            <person name="LaButti K."/>
            <person name="Han J."/>
            <person name="Copeland A."/>
            <person name="Lindquist E."/>
            <person name="Barry K."/>
            <person name="Schmutz J."/>
            <person name="Baker S.E."/>
            <person name="Ciuffetti L.M."/>
            <person name="Grigoriev I.V."/>
            <person name="Zhong S."/>
            <person name="Turgeon B.G."/>
        </authorList>
    </citation>
    <scope>NUCLEOTIDE SEQUENCE [LARGE SCALE GENOMIC DNA]</scope>
    <source>
        <strain evidence="2">ND90Pr / ATCC 201652</strain>
    </source>
</reference>
<dbReference type="HOGENOM" id="CLU_2474907_0_0_1"/>
<evidence type="ECO:0000313" key="1">
    <source>
        <dbReference type="EMBL" id="EMD64586.1"/>
    </source>
</evidence>
<dbReference type="Proteomes" id="UP000016934">
    <property type="component" value="Unassembled WGS sequence"/>
</dbReference>
<dbReference type="KEGG" id="bsc:COCSADRAFT_89638"/>
<dbReference type="OMA" id="YSFIFPM"/>
<dbReference type="OrthoDB" id="449487at2759"/>
<reference evidence="1 2" key="1">
    <citation type="journal article" date="2012" name="PLoS Pathog.">
        <title>Diverse lifestyles and strategies of plant pathogenesis encoded in the genomes of eighteen Dothideomycetes fungi.</title>
        <authorList>
            <person name="Ohm R.A."/>
            <person name="Feau N."/>
            <person name="Henrissat B."/>
            <person name="Schoch C.L."/>
            <person name="Horwitz B.A."/>
            <person name="Barry K.W."/>
            <person name="Condon B.J."/>
            <person name="Copeland A.C."/>
            <person name="Dhillon B."/>
            <person name="Glaser F."/>
            <person name="Hesse C.N."/>
            <person name="Kosti I."/>
            <person name="LaButti K."/>
            <person name="Lindquist E.A."/>
            <person name="Lucas S."/>
            <person name="Salamov A.A."/>
            <person name="Bradshaw R.E."/>
            <person name="Ciuffetti L."/>
            <person name="Hamelin R.C."/>
            <person name="Kema G.H.J."/>
            <person name="Lawrence C."/>
            <person name="Scott J.A."/>
            <person name="Spatafora J.W."/>
            <person name="Turgeon B.G."/>
            <person name="de Wit P.J.G.M."/>
            <person name="Zhong S."/>
            <person name="Goodwin S.B."/>
            <person name="Grigoriev I.V."/>
        </authorList>
    </citation>
    <scope>NUCLEOTIDE SEQUENCE [LARGE SCALE GENOMIC DNA]</scope>
    <source>
        <strain evidence="2">ND90Pr / ATCC 201652</strain>
    </source>
</reference>
<dbReference type="InterPro" id="IPR036866">
    <property type="entry name" value="RibonucZ/Hydroxyglut_hydro"/>
</dbReference>
<dbReference type="SUPFAM" id="SSF56281">
    <property type="entry name" value="Metallo-hydrolase/oxidoreductase"/>
    <property type="match status" value="1"/>
</dbReference>
<dbReference type="EMBL" id="KB445643">
    <property type="protein sequence ID" value="EMD64586.1"/>
    <property type="molecule type" value="Genomic_DNA"/>
</dbReference>